<dbReference type="GO" id="GO:0043190">
    <property type="term" value="C:ATP-binding cassette (ABC) transporter complex"/>
    <property type="evidence" value="ECO:0007669"/>
    <property type="project" value="InterPro"/>
</dbReference>
<feature type="transmembrane region" description="Helical" evidence="7">
    <location>
        <begin position="249"/>
        <end position="268"/>
    </location>
</feature>
<feature type="transmembrane region" description="Helical" evidence="7">
    <location>
        <begin position="135"/>
        <end position="153"/>
    </location>
</feature>
<dbReference type="SUPFAM" id="SSF81345">
    <property type="entry name" value="ABC transporter involved in vitamin B12 uptake, BtuC"/>
    <property type="match status" value="1"/>
</dbReference>
<keyword evidence="9" id="KW-1185">Reference proteome</keyword>
<dbReference type="AlphaFoldDB" id="A0A8H9H7F2"/>
<evidence type="ECO:0000256" key="2">
    <source>
        <dbReference type="ARBA" id="ARBA00008034"/>
    </source>
</evidence>
<evidence type="ECO:0000256" key="4">
    <source>
        <dbReference type="ARBA" id="ARBA00022989"/>
    </source>
</evidence>
<sequence>MHYLLDPLSLGFFTNALTGGVLAALICSVAGTWVVIRGMGFLGEAIGHGMLPGVAISALIGLPTQAGAALSATAMGVLVTLLSRRARLSQDTAIGITFVLMLSVGVIIVSRSRSFATDITAILFGDILGIRSDEITVLIGTLIAVLIVGAVMIRPLTALSLDPGIALTLGMRPALAQAGLTLLIIAAVVASYRAVGTLLVVALLVAPPATAALWSKSILAMTAWASIISSSCVVVGLYISLYADTAGGATITAMAAGVFLLASGVAALTSARRRSGRPLPCPATTKEHV</sequence>
<protein>
    <submittedName>
        <fullName evidence="8">ABC transporter permease</fullName>
    </submittedName>
</protein>
<feature type="transmembrane region" description="Helical" evidence="7">
    <location>
        <begin position="12"/>
        <end position="36"/>
    </location>
</feature>
<keyword evidence="3 6" id="KW-0812">Transmembrane</keyword>
<accession>A0A8H9H7F2</accession>
<comment type="similarity">
    <text evidence="2 6">Belongs to the ABC-3 integral membrane protein family.</text>
</comment>
<evidence type="ECO:0000256" key="1">
    <source>
        <dbReference type="ARBA" id="ARBA00004141"/>
    </source>
</evidence>
<evidence type="ECO:0000313" key="9">
    <source>
        <dbReference type="Proteomes" id="UP000614239"/>
    </source>
</evidence>
<dbReference type="InterPro" id="IPR037294">
    <property type="entry name" value="ABC_BtuC-like"/>
</dbReference>
<dbReference type="Proteomes" id="UP000614239">
    <property type="component" value="Unassembled WGS sequence"/>
</dbReference>
<reference evidence="8" key="2">
    <citation type="submission" date="2020-09" db="EMBL/GenBank/DDBJ databases">
        <authorList>
            <person name="Sun Q."/>
            <person name="Zhou Y."/>
        </authorList>
    </citation>
    <scope>NUCLEOTIDE SEQUENCE</scope>
    <source>
        <strain evidence="8">CGMCC 4.7372</strain>
    </source>
</reference>
<comment type="caution">
    <text evidence="8">The sequence shown here is derived from an EMBL/GenBank/DDBJ whole genome shotgun (WGS) entry which is preliminary data.</text>
</comment>
<evidence type="ECO:0000256" key="6">
    <source>
        <dbReference type="RuleBase" id="RU003943"/>
    </source>
</evidence>
<organism evidence="8 9">
    <name type="scientific">Actinomyces gaoshouyii</name>
    <dbReference type="NCBI Taxonomy" id="1960083"/>
    <lineage>
        <taxon>Bacteria</taxon>
        <taxon>Bacillati</taxon>
        <taxon>Actinomycetota</taxon>
        <taxon>Actinomycetes</taxon>
        <taxon>Actinomycetales</taxon>
        <taxon>Actinomycetaceae</taxon>
        <taxon>Actinomyces</taxon>
    </lineage>
</organism>
<evidence type="ECO:0000256" key="3">
    <source>
        <dbReference type="ARBA" id="ARBA00022692"/>
    </source>
</evidence>
<gene>
    <name evidence="8" type="ORF">GCM10011612_05070</name>
</gene>
<name>A0A8H9H7F2_9ACTO</name>
<keyword evidence="6" id="KW-0813">Transport</keyword>
<feature type="transmembrane region" description="Helical" evidence="7">
    <location>
        <begin position="56"/>
        <end position="82"/>
    </location>
</feature>
<dbReference type="OrthoDB" id="1016457at2"/>
<dbReference type="Gene3D" id="1.10.3470.10">
    <property type="entry name" value="ABC transporter involved in vitamin B12 uptake, BtuC"/>
    <property type="match status" value="1"/>
</dbReference>
<proteinExistence type="inferred from homology"/>
<keyword evidence="4 7" id="KW-1133">Transmembrane helix</keyword>
<comment type="subcellular location">
    <subcellularLocation>
        <location evidence="6">Cell membrane</location>
        <topology evidence="6">Multi-pass membrane protein</topology>
    </subcellularLocation>
    <subcellularLocation>
        <location evidence="1">Membrane</location>
        <topology evidence="1">Multi-pass membrane protein</topology>
    </subcellularLocation>
</comment>
<dbReference type="GO" id="GO:0055085">
    <property type="term" value="P:transmembrane transport"/>
    <property type="evidence" value="ECO:0007669"/>
    <property type="project" value="InterPro"/>
</dbReference>
<dbReference type="GO" id="GO:0010043">
    <property type="term" value="P:response to zinc ion"/>
    <property type="evidence" value="ECO:0007669"/>
    <property type="project" value="TreeGrafter"/>
</dbReference>
<dbReference type="InterPro" id="IPR001626">
    <property type="entry name" value="ABC_TroCD"/>
</dbReference>
<keyword evidence="5 7" id="KW-0472">Membrane</keyword>
<dbReference type="PANTHER" id="PTHR30477:SF13">
    <property type="entry name" value="IRON TRANSPORT SYSTEM MEMBRANE PROTEIN HI_0360-RELATED"/>
    <property type="match status" value="1"/>
</dbReference>
<reference evidence="8" key="1">
    <citation type="journal article" date="2014" name="Int. J. Syst. Evol. Microbiol.">
        <title>Complete genome sequence of Corynebacterium casei LMG S-19264T (=DSM 44701T), isolated from a smear-ripened cheese.</title>
        <authorList>
            <consortium name="US DOE Joint Genome Institute (JGI-PGF)"/>
            <person name="Walter F."/>
            <person name="Albersmeier A."/>
            <person name="Kalinowski J."/>
            <person name="Ruckert C."/>
        </authorList>
    </citation>
    <scope>NUCLEOTIDE SEQUENCE</scope>
    <source>
        <strain evidence="8">CGMCC 4.7372</strain>
    </source>
</reference>
<dbReference type="EMBL" id="BMNJ01000002">
    <property type="protein sequence ID" value="GGO95981.1"/>
    <property type="molecule type" value="Genomic_DNA"/>
</dbReference>
<dbReference type="KEGG" id="actp:B6G06_07935"/>
<evidence type="ECO:0000256" key="5">
    <source>
        <dbReference type="ARBA" id="ARBA00023136"/>
    </source>
</evidence>
<feature type="transmembrane region" description="Helical" evidence="7">
    <location>
        <begin position="94"/>
        <end position="115"/>
    </location>
</feature>
<feature type="transmembrane region" description="Helical" evidence="7">
    <location>
        <begin position="222"/>
        <end position="243"/>
    </location>
</feature>
<dbReference type="PANTHER" id="PTHR30477">
    <property type="entry name" value="ABC-TRANSPORTER METAL-BINDING PROTEIN"/>
    <property type="match status" value="1"/>
</dbReference>
<evidence type="ECO:0000313" key="8">
    <source>
        <dbReference type="EMBL" id="GGO95981.1"/>
    </source>
</evidence>
<dbReference type="Pfam" id="PF00950">
    <property type="entry name" value="ABC-3"/>
    <property type="match status" value="1"/>
</dbReference>
<evidence type="ECO:0000256" key="7">
    <source>
        <dbReference type="SAM" id="Phobius"/>
    </source>
</evidence>